<keyword evidence="1" id="KW-0175">Coiled coil</keyword>
<reference evidence="4" key="1">
    <citation type="journal article" date="2019" name="bioRxiv">
        <title>The Genome of the Zebra Mussel, Dreissena polymorpha: A Resource for Invasive Species Research.</title>
        <authorList>
            <person name="McCartney M.A."/>
            <person name="Auch B."/>
            <person name="Kono T."/>
            <person name="Mallez S."/>
            <person name="Zhang Y."/>
            <person name="Obille A."/>
            <person name="Becker A."/>
            <person name="Abrahante J.E."/>
            <person name="Garbe J."/>
            <person name="Badalamenti J.P."/>
            <person name="Herman A."/>
            <person name="Mangelson H."/>
            <person name="Liachko I."/>
            <person name="Sullivan S."/>
            <person name="Sone E.D."/>
            <person name="Koren S."/>
            <person name="Silverstein K.A.T."/>
            <person name="Beckman K.B."/>
            <person name="Gohl D.M."/>
        </authorList>
    </citation>
    <scope>NUCLEOTIDE SEQUENCE</scope>
    <source>
        <strain evidence="4">Duluth1</strain>
        <tissue evidence="4">Whole animal</tissue>
    </source>
</reference>
<gene>
    <name evidence="4" type="ORF">DPMN_160542</name>
</gene>
<dbReference type="SUPFAM" id="SSF56436">
    <property type="entry name" value="C-type lectin-like"/>
    <property type="match status" value="1"/>
</dbReference>
<dbReference type="CDD" id="cd00037">
    <property type="entry name" value="CLECT"/>
    <property type="match status" value="1"/>
</dbReference>
<comment type="caution">
    <text evidence="4">The sequence shown here is derived from an EMBL/GenBank/DDBJ whole genome shotgun (WGS) entry which is preliminary data.</text>
</comment>
<name>A0A9D4ENN9_DREPO</name>
<dbReference type="Proteomes" id="UP000828390">
    <property type="component" value="Unassembled WGS sequence"/>
</dbReference>
<dbReference type="InterPro" id="IPR016187">
    <property type="entry name" value="CTDL_fold"/>
</dbReference>
<evidence type="ECO:0000256" key="2">
    <source>
        <dbReference type="SAM" id="SignalP"/>
    </source>
</evidence>
<feature type="coiled-coil region" evidence="1">
    <location>
        <begin position="95"/>
        <end position="136"/>
    </location>
</feature>
<proteinExistence type="predicted"/>
<evidence type="ECO:0000313" key="5">
    <source>
        <dbReference type="Proteomes" id="UP000828390"/>
    </source>
</evidence>
<dbReference type="Pfam" id="PF00059">
    <property type="entry name" value="Lectin_C"/>
    <property type="match status" value="1"/>
</dbReference>
<sequence>MSGHTANVVCFVIVLMTSRQMTGQAHDVAQLNKRLTLIKTSVDRDISDIRFQILELKMIVEQILVDQRNASDVSIIGGPFIGYGQEITGVHQNEIADLKTKLTTLENRLNTLSSTVSDTEVDKKETEMERNELIENLKAELLTKFEETVTVIIKGYKDLKTHVNLKDSLVDQIHNLSQSVSSEQNKLSRKIEQADAKVVRLDGEVNKLKVDELVEQKKRNELMQNFKTELLQLNAEVKTKCDDRVNVLQKKFEETTAVNMAGYKNLETHMSNQMKNLDQTVISKQNRLSARIDQADAMIARLDGRLNTLDGFSRAIEELKAKTDKCIDVAARNCRDDYTSFQGSCYHFGNVQGTYTESKHYCRQHGGHLANIKTSLENYFVKNHVRQMQTRHWWIGLNDQMVEGHFIWDDDNTAATFTDWGTNQPQGGHEDCVALDHQDGYMWGDFPCTMQLFPVCKAQ</sequence>
<accession>A0A9D4ENN9</accession>
<evidence type="ECO:0000313" key="4">
    <source>
        <dbReference type="EMBL" id="KAH3782623.1"/>
    </source>
</evidence>
<evidence type="ECO:0000259" key="3">
    <source>
        <dbReference type="PROSITE" id="PS50041"/>
    </source>
</evidence>
<dbReference type="OrthoDB" id="2142683at2759"/>
<dbReference type="Gene3D" id="3.10.100.10">
    <property type="entry name" value="Mannose-Binding Protein A, subunit A"/>
    <property type="match status" value="1"/>
</dbReference>
<organism evidence="4 5">
    <name type="scientific">Dreissena polymorpha</name>
    <name type="common">Zebra mussel</name>
    <name type="synonym">Mytilus polymorpha</name>
    <dbReference type="NCBI Taxonomy" id="45954"/>
    <lineage>
        <taxon>Eukaryota</taxon>
        <taxon>Metazoa</taxon>
        <taxon>Spiralia</taxon>
        <taxon>Lophotrochozoa</taxon>
        <taxon>Mollusca</taxon>
        <taxon>Bivalvia</taxon>
        <taxon>Autobranchia</taxon>
        <taxon>Heteroconchia</taxon>
        <taxon>Euheterodonta</taxon>
        <taxon>Imparidentia</taxon>
        <taxon>Neoheterodontei</taxon>
        <taxon>Myida</taxon>
        <taxon>Dreissenoidea</taxon>
        <taxon>Dreissenidae</taxon>
        <taxon>Dreissena</taxon>
    </lineage>
</organism>
<evidence type="ECO:0000256" key="1">
    <source>
        <dbReference type="SAM" id="Coils"/>
    </source>
</evidence>
<reference evidence="4" key="2">
    <citation type="submission" date="2020-11" db="EMBL/GenBank/DDBJ databases">
        <authorList>
            <person name="McCartney M.A."/>
            <person name="Auch B."/>
            <person name="Kono T."/>
            <person name="Mallez S."/>
            <person name="Becker A."/>
            <person name="Gohl D.M."/>
            <person name="Silverstein K.A.T."/>
            <person name="Koren S."/>
            <person name="Bechman K.B."/>
            <person name="Herman A."/>
            <person name="Abrahante J.E."/>
            <person name="Garbe J."/>
        </authorList>
    </citation>
    <scope>NUCLEOTIDE SEQUENCE</scope>
    <source>
        <strain evidence="4">Duluth1</strain>
        <tissue evidence="4">Whole animal</tissue>
    </source>
</reference>
<keyword evidence="2" id="KW-0732">Signal</keyword>
<protein>
    <recommendedName>
        <fullName evidence="3">C-type lectin domain-containing protein</fullName>
    </recommendedName>
</protein>
<dbReference type="EMBL" id="JAIWYP010000008">
    <property type="protein sequence ID" value="KAH3782623.1"/>
    <property type="molecule type" value="Genomic_DNA"/>
</dbReference>
<feature type="chain" id="PRO_5039546770" description="C-type lectin domain-containing protein" evidence="2">
    <location>
        <begin position="26"/>
        <end position="459"/>
    </location>
</feature>
<dbReference type="PROSITE" id="PS50041">
    <property type="entry name" value="C_TYPE_LECTIN_2"/>
    <property type="match status" value="1"/>
</dbReference>
<keyword evidence="5" id="KW-1185">Reference proteome</keyword>
<dbReference type="PANTHER" id="PTHR22803">
    <property type="entry name" value="MANNOSE, PHOSPHOLIPASE, LECTIN RECEPTOR RELATED"/>
    <property type="match status" value="1"/>
</dbReference>
<dbReference type="InterPro" id="IPR016186">
    <property type="entry name" value="C-type_lectin-like/link_sf"/>
</dbReference>
<dbReference type="InterPro" id="IPR001304">
    <property type="entry name" value="C-type_lectin-like"/>
</dbReference>
<feature type="coiled-coil region" evidence="1">
    <location>
        <begin position="184"/>
        <end position="211"/>
    </location>
</feature>
<dbReference type="SMART" id="SM00034">
    <property type="entry name" value="CLECT"/>
    <property type="match status" value="1"/>
</dbReference>
<dbReference type="InterPro" id="IPR050111">
    <property type="entry name" value="C-type_lectin/snaclec_domain"/>
</dbReference>
<dbReference type="AlphaFoldDB" id="A0A9D4ENN9"/>
<feature type="signal peptide" evidence="2">
    <location>
        <begin position="1"/>
        <end position="25"/>
    </location>
</feature>
<feature type="domain" description="C-type lectin" evidence="3">
    <location>
        <begin position="341"/>
        <end position="457"/>
    </location>
</feature>